<evidence type="ECO:0000256" key="1">
    <source>
        <dbReference type="ARBA" id="ARBA00022679"/>
    </source>
</evidence>
<organism evidence="6 7">
    <name type="scientific">Albula goreensis</name>
    <dbReference type="NCBI Taxonomy" id="1534307"/>
    <lineage>
        <taxon>Eukaryota</taxon>
        <taxon>Metazoa</taxon>
        <taxon>Chordata</taxon>
        <taxon>Craniata</taxon>
        <taxon>Vertebrata</taxon>
        <taxon>Euteleostomi</taxon>
        <taxon>Actinopterygii</taxon>
        <taxon>Neopterygii</taxon>
        <taxon>Teleostei</taxon>
        <taxon>Albuliformes</taxon>
        <taxon>Albulidae</taxon>
        <taxon>Albula</taxon>
    </lineage>
</organism>
<dbReference type="GO" id="GO:0016829">
    <property type="term" value="F:lyase activity"/>
    <property type="evidence" value="ECO:0007669"/>
    <property type="project" value="UniProtKB-UniRule"/>
</dbReference>
<dbReference type="OrthoDB" id="420046at2759"/>
<feature type="active site" evidence="4">
    <location>
        <position position="260"/>
    </location>
</feature>
<evidence type="ECO:0000259" key="5">
    <source>
        <dbReference type="PROSITE" id="PS51340"/>
    </source>
</evidence>
<dbReference type="InterPro" id="IPR028886">
    <property type="entry name" value="MoCo_sulfurase"/>
</dbReference>
<feature type="domain" description="MOSC" evidence="5">
    <location>
        <begin position="506"/>
        <end position="677"/>
    </location>
</feature>
<comment type="similarity">
    <text evidence="4">Belongs to the class-V pyridoxal-phosphate-dependent aminotransferase family. MOCOS subfamily.</text>
</comment>
<evidence type="ECO:0000256" key="4">
    <source>
        <dbReference type="HAMAP-Rule" id="MF_03050"/>
    </source>
</evidence>
<dbReference type="Pfam" id="PF03473">
    <property type="entry name" value="MOSC"/>
    <property type="match status" value="1"/>
</dbReference>
<dbReference type="InterPro" id="IPR015424">
    <property type="entry name" value="PyrdxlP-dep_Trfase"/>
</dbReference>
<keyword evidence="1 4" id="KW-0808">Transferase</keyword>
<dbReference type="SUPFAM" id="SSF50800">
    <property type="entry name" value="PK beta-barrel domain-like"/>
    <property type="match status" value="1"/>
</dbReference>
<dbReference type="SUPFAM" id="SSF141673">
    <property type="entry name" value="MOSC N-terminal domain-like"/>
    <property type="match status" value="1"/>
</dbReference>
<dbReference type="Pfam" id="PF03476">
    <property type="entry name" value="MOSC_N"/>
    <property type="match status" value="1"/>
</dbReference>
<reference evidence="6" key="1">
    <citation type="submission" date="2021-01" db="EMBL/GenBank/DDBJ databases">
        <authorList>
            <person name="Zahm M."/>
            <person name="Roques C."/>
            <person name="Cabau C."/>
            <person name="Klopp C."/>
            <person name="Donnadieu C."/>
            <person name="Jouanno E."/>
            <person name="Lampietro C."/>
            <person name="Louis A."/>
            <person name="Herpin A."/>
            <person name="Echchiki A."/>
            <person name="Berthelot C."/>
            <person name="Parey E."/>
            <person name="Roest-Crollius H."/>
            <person name="Braasch I."/>
            <person name="Postlethwait J."/>
            <person name="Bobe J."/>
            <person name="Montfort J."/>
            <person name="Bouchez O."/>
            <person name="Begum T."/>
            <person name="Mejri S."/>
            <person name="Adams A."/>
            <person name="Chen W.-J."/>
            <person name="Guiguen Y."/>
        </authorList>
    </citation>
    <scope>NUCLEOTIDE SEQUENCE</scope>
    <source>
        <tissue evidence="6">Blood</tissue>
    </source>
</reference>
<dbReference type="InterPro" id="IPR005303">
    <property type="entry name" value="MOCOS_middle"/>
</dbReference>
<keyword evidence="7" id="KW-1185">Reference proteome</keyword>
<evidence type="ECO:0000256" key="2">
    <source>
        <dbReference type="ARBA" id="ARBA00022898"/>
    </source>
</evidence>
<dbReference type="PANTHER" id="PTHR14237">
    <property type="entry name" value="MOLYBDOPTERIN COFACTOR SULFURASE MOSC"/>
    <property type="match status" value="1"/>
</dbReference>
<comment type="function">
    <text evidence="4">Sulfurates the molybdenum cofactor. Sulfation of molybdenum is essential for xanthine dehydrogenase (XDH) and aldehyde oxidase (ADO) enzymes in which molybdenum cofactor is liganded by 1 oxygen and 1 sulfur atom in active form.</text>
</comment>
<keyword evidence="3 4" id="KW-0501">Molybdenum cofactor biosynthesis</keyword>
<dbReference type="InterPro" id="IPR005302">
    <property type="entry name" value="MoCF_Sase_C"/>
</dbReference>
<dbReference type="EC" id="2.8.1.9" evidence="4"/>
<dbReference type="PROSITE" id="PS51340">
    <property type="entry name" value="MOSC"/>
    <property type="match status" value="1"/>
</dbReference>
<dbReference type="Proteomes" id="UP000829720">
    <property type="component" value="Unassembled WGS sequence"/>
</dbReference>
<dbReference type="PANTHER" id="PTHR14237:SF80">
    <property type="entry name" value="MOLYBDENUM COFACTOR SULFURASE"/>
    <property type="match status" value="1"/>
</dbReference>
<dbReference type="HAMAP" id="MF_03050">
    <property type="entry name" value="MOCOS"/>
    <property type="match status" value="1"/>
</dbReference>
<dbReference type="GO" id="GO:0030151">
    <property type="term" value="F:molybdenum ion binding"/>
    <property type="evidence" value="ECO:0007669"/>
    <property type="project" value="UniProtKB-UniRule"/>
</dbReference>
<name>A0A8T3E196_9TELE</name>
<dbReference type="Pfam" id="PF00266">
    <property type="entry name" value="Aminotran_5"/>
    <property type="match status" value="2"/>
</dbReference>
<dbReference type="AlphaFoldDB" id="A0A8T3E196"/>
<dbReference type="SUPFAM" id="SSF53383">
    <property type="entry name" value="PLP-dependent transferases"/>
    <property type="match status" value="1"/>
</dbReference>
<protein>
    <recommendedName>
        <fullName evidence="4">Molybdenum cofactor sulfurase</fullName>
        <shortName evidence="4">MCS</shortName>
        <shortName evidence="4">MOS</shortName>
        <shortName evidence="4">MoCo sulfurase</shortName>
        <ecNumber evidence="4">2.8.1.9</ecNumber>
    </recommendedName>
    <alternativeName>
        <fullName evidence="4">Molybdenum cofactor sulfurtransferase</fullName>
    </alternativeName>
</protein>
<evidence type="ECO:0000256" key="3">
    <source>
        <dbReference type="ARBA" id="ARBA00023150"/>
    </source>
</evidence>
<comment type="cofactor">
    <cofactor evidence="4">
        <name>pyridoxal 5'-phosphate</name>
        <dbReference type="ChEBI" id="CHEBI:597326"/>
    </cofactor>
</comment>
<dbReference type="EMBL" id="JAERUA010000003">
    <property type="protein sequence ID" value="KAI1902016.1"/>
    <property type="molecule type" value="Genomic_DNA"/>
</dbReference>
<dbReference type="InterPro" id="IPR015421">
    <property type="entry name" value="PyrdxlP-dep_Trfase_major"/>
</dbReference>
<proteinExistence type="inferred from homology"/>
<gene>
    <name evidence="4" type="primary">MOCOS</name>
    <name evidence="6" type="ORF">AGOR_G00040370</name>
</gene>
<comment type="catalytic activity">
    <reaction evidence="4">
        <text>Mo-molybdopterin + L-cysteine + AH2 = thio-Mo-molybdopterin + L-alanine + A + H2O</text>
        <dbReference type="Rhea" id="RHEA:42636"/>
        <dbReference type="ChEBI" id="CHEBI:13193"/>
        <dbReference type="ChEBI" id="CHEBI:15377"/>
        <dbReference type="ChEBI" id="CHEBI:17499"/>
        <dbReference type="ChEBI" id="CHEBI:35235"/>
        <dbReference type="ChEBI" id="CHEBI:57972"/>
        <dbReference type="ChEBI" id="CHEBI:71302"/>
        <dbReference type="ChEBI" id="CHEBI:82685"/>
        <dbReference type="EC" id="2.8.1.9"/>
    </reaction>
</comment>
<keyword evidence="2 4" id="KW-0663">Pyridoxal phosphate</keyword>
<dbReference type="InterPro" id="IPR000192">
    <property type="entry name" value="Aminotrans_V_dom"/>
</dbReference>
<accession>A0A8T3E196</accession>
<dbReference type="InterPro" id="IPR015422">
    <property type="entry name" value="PyrdxlP-dep_Trfase_small"/>
</dbReference>
<dbReference type="Gene3D" id="3.40.640.10">
    <property type="entry name" value="Type I PLP-dependent aspartate aminotransferase-like (Major domain)"/>
    <property type="match status" value="1"/>
</dbReference>
<sequence length="689" mass="76362">MIKEEFARIKGITYLDHAGTTLYPESHIKRFFQDMASNIYGNPHSHNPSSRLTHDTVECVRYRILQHFNTSPEEYTVVFTSGSTAALKLVAESFPWKAATPNSLGARLGALLVRNDVAGILRKTYFGGGTAAAYLAEEDFFVPKPATSSRFEDGTISFLDIISLHHGFEAMERLTGSMERIQLHTFGLARYTYKLLSSLRHSNGKPVAQIYCVTDYEDPSMQGAILNFNLLDSKRNFVGYSQVDKMASLFNIQLRTGCFCNTGACQLYLGITNQEMKSNLQAGHTCGDSMDLIDGRPTGSVRISFGYMSTFSDCQSFLKFIVQCFVHGPVKVAEESLKSLRPAAIPYTPDSQLQGSQCDSDRERNEWNLSAAKITSLGGEAATPGRKSTGVPGTLINLFLYPIKSCAAFEVNEWPLGPLGLLYDRKWMVVNLNGVGVSQKQEPRLCLICPQIHLAKKELSVHATGMDPIFLPLEDSTENHLAGPVIQSKVCGDRVKTVDCGDRVAAWLSEFLGKPYRLIRQRADFTRDRSRGKGKGESTVSLSLVNEAQYLMINRASIEALQEHIIRRNNSNNHQHFDVQQLIDRFRANLVVWGKEPFEEDDWTGVKIGNTIFKVAGQCGRCQMIGIDQSTGVRSQEPLQSLSACRNGKVTFGLYLIHNLPETLSSVLTVGSSVIPQISAGHHNKNCTS</sequence>
<dbReference type="GO" id="GO:0008265">
    <property type="term" value="F:molybdenum cofactor sulfurtransferase activity"/>
    <property type="evidence" value="ECO:0007669"/>
    <property type="project" value="UniProtKB-UniRule"/>
</dbReference>
<comment type="caution">
    <text evidence="4">Lacks conserved residue(s) required for the propagation of feature annotation.</text>
</comment>
<dbReference type="GO" id="GO:0006777">
    <property type="term" value="P:Mo-molybdopterin cofactor biosynthetic process"/>
    <property type="evidence" value="ECO:0007669"/>
    <property type="project" value="UniProtKB-UniRule"/>
</dbReference>
<dbReference type="GO" id="GO:0030170">
    <property type="term" value="F:pyridoxal phosphate binding"/>
    <property type="evidence" value="ECO:0007669"/>
    <property type="project" value="UniProtKB-UniRule"/>
</dbReference>
<evidence type="ECO:0000313" key="7">
    <source>
        <dbReference type="Proteomes" id="UP000829720"/>
    </source>
</evidence>
<comment type="caution">
    <text evidence="6">The sequence shown here is derived from an EMBL/GenBank/DDBJ whole genome shotgun (WGS) entry which is preliminary data.</text>
</comment>
<evidence type="ECO:0000313" key="6">
    <source>
        <dbReference type="EMBL" id="KAI1902016.1"/>
    </source>
</evidence>
<dbReference type="InterPro" id="IPR011037">
    <property type="entry name" value="Pyrv_Knase-like_insert_dom_sf"/>
</dbReference>
<dbReference type="Gene3D" id="3.90.1150.10">
    <property type="entry name" value="Aspartate Aminotransferase, domain 1"/>
    <property type="match status" value="1"/>
</dbReference>